<dbReference type="OrthoDB" id="9809164at2"/>
<dbReference type="PROSITE" id="PS01068">
    <property type="entry name" value="OMPA_1"/>
    <property type="match status" value="1"/>
</dbReference>
<dbReference type="PANTHER" id="PTHR30329">
    <property type="entry name" value="STATOR ELEMENT OF FLAGELLAR MOTOR COMPLEX"/>
    <property type="match status" value="1"/>
</dbReference>
<name>E1SLC5_FERBD</name>
<keyword evidence="6 8" id="KW-0449">Lipoprotein</keyword>
<evidence type="ECO:0000256" key="8">
    <source>
        <dbReference type="HAMAP-Rule" id="MF_02204"/>
    </source>
</evidence>
<dbReference type="HOGENOM" id="CLU_016890_9_4_6"/>
<dbReference type="InterPro" id="IPR036737">
    <property type="entry name" value="OmpA-like_sf"/>
</dbReference>
<evidence type="ECO:0000256" key="3">
    <source>
        <dbReference type="ARBA" id="ARBA00023136"/>
    </source>
</evidence>
<evidence type="ECO:0000256" key="6">
    <source>
        <dbReference type="ARBA" id="ARBA00023288"/>
    </source>
</evidence>
<dbReference type="GO" id="GO:0009279">
    <property type="term" value="C:cell outer membrane"/>
    <property type="evidence" value="ECO:0007669"/>
    <property type="project" value="UniProtKB-SubCell"/>
</dbReference>
<comment type="subcellular location">
    <subcellularLocation>
        <location evidence="8">Cell outer membrane</location>
        <topology evidence="8">Lipid-anchor</topology>
    </subcellularLocation>
</comment>
<dbReference type="KEGG" id="fbl:Fbal_2286"/>
<evidence type="ECO:0000313" key="13">
    <source>
        <dbReference type="Proteomes" id="UP000006683"/>
    </source>
</evidence>
<gene>
    <name evidence="8" type="primary">pal</name>
    <name evidence="12" type="ordered locus">Fbal_2286</name>
</gene>
<keyword evidence="4 8" id="KW-0564">Palmitate</keyword>
<keyword evidence="7 8" id="KW-0131">Cell cycle</keyword>
<feature type="signal peptide" evidence="10">
    <location>
        <begin position="1"/>
        <end position="18"/>
    </location>
</feature>
<dbReference type="eggNOG" id="COG2885">
    <property type="taxonomic scope" value="Bacteria"/>
</dbReference>
<dbReference type="InterPro" id="IPR039001">
    <property type="entry name" value="Pal"/>
</dbReference>
<reference evidence="12 13" key="1">
    <citation type="journal article" date="2010" name="Stand. Genomic Sci.">
        <title>Complete genome sequence of Ferrimonas balearica type strain (PAT).</title>
        <authorList>
            <person name="Nolan M."/>
            <person name="Sikorski J."/>
            <person name="Davenport K."/>
            <person name="Lucas S."/>
            <person name="Glavina Del Rio T."/>
            <person name="Tice H."/>
            <person name="Cheng J."/>
            <person name="Goodwin L."/>
            <person name="Pitluck S."/>
            <person name="Liolios K."/>
            <person name="Ivanova N."/>
            <person name="Mavromatis K."/>
            <person name="Ovchinnikova G."/>
            <person name="Pati A."/>
            <person name="Chen A."/>
            <person name="Palaniappan K."/>
            <person name="Land M."/>
            <person name="Hauser L."/>
            <person name="Chang Y."/>
            <person name="Jeffries C."/>
            <person name="Tapia R."/>
            <person name="Brettin T."/>
            <person name="Detter J."/>
            <person name="Han C."/>
            <person name="Yasawong M."/>
            <person name="Rohde M."/>
            <person name="Tindall B."/>
            <person name="Goker M."/>
            <person name="Woyke T."/>
            <person name="Bristow J."/>
            <person name="Eisen J."/>
            <person name="Markowitz V."/>
            <person name="Hugenholtz P."/>
            <person name="Kyrpides N."/>
            <person name="Klenk H."/>
            <person name="Lapidus A."/>
        </authorList>
    </citation>
    <scope>NUCLEOTIDE SEQUENCE [LARGE SCALE GENOMIC DNA]</scope>
    <source>
        <strain evidence="13">DSM 9799 / CCM 4581 / KCTC 23876 / PAT</strain>
    </source>
</reference>
<dbReference type="STRING" id="550540.Fbal_2286"/>
<evidence type="ECO:0000256" key="9">
    <source>
        <dbReference type="SAM" id="MobiDB-lite"/>
    </source>
</evidence>
<dbReference type="PANTHER" id="PTHR30329:SF21">
    <property type="entry name" value="LIPOPROTEIN YIAD-RELATED"/>
    <property type="match status" value="1"/>
</dbReference>
<dbReference type="EMBL" id="CP002209">
    <property type="protein sequence ID" value="ADN76489.1"/>
    <property type="molecule type" value="Genomic_DNA"/>
</dbReference>
<feature type="region of interest" description="Disordered" evidence="9">
    <location>
        <begin position="25"/>
        <end position="54"/>
    </location>
</feature>
<dbReference type="Proteomes" id="UP000006683">
    <property type="component" value="Chromosome"/>
</dbReference>
<comment type="similarity">
    <text evidence="8">Belongs to the Pal lipoprotein family.</text>
</comment>
<dbReference type="AlphaFoldDB" id="E1SLC5"/>
<dbReference type="GO" id="GO:0051301">
    <property type="term" value="P:cell division"/>
    <property type="evidence" value="ECO:0007669"/>
    <property type="project" value="UniProtKB-UniRule"/>
</dbReference>
<dbReference type="PROSITE" id="PS51123">
    <property type="entry name" value="OMPA_2"/>
    <property type="match status" value="1"/>
</dbReference>
<dbReference type="PRINTS" id="PR01021">
    <property type="entry name" value="OMPADOMAIN"/>
</dbReference>
<protein>
    <recommendedName>
        <fullName evidence="8">Peptidoglycan-associated lipoprotein</fullName>
        <shortName evidence="8">PAL</shortName>
    </recommendedName>
</protein>
<evidence type="ECO:0000259" key="11">
    <source>
        <dbReference type="PROSITE" id="PS51123"/>
    </source>
</evidence>
<dbReference type="Pfam" id="PF00691">
    <property type="entry name" value="OmpA"/>
    <property type="match status" value="1"/>
</dbReference>
<evidence type="ECO:0000256" key="7">
    <source>
        <dbReference type="ARBA" id="ARBA00023306"/>
    </source>
</evidence>
<comment type="subunit">
    <text evidence="8">The Tol-Pal system is composed of five core proteins: the inner membrane proteins TolA, TolQ and TolR, the periplasmic protein TolB and the outer membrane protein Pal. They form a network linking the inner and outer membranes and the peptidoglycan layer.</text>
</comment>
<organism evidence="12 13">
    <name type="scientific">Ferrimonas balearica (strain DSM 9799 / CCM 4581 / KCTC 23876 / PAT)</name>
    <dbReference type="NCBI Taxonomy" id="550540"/>
    <lineage>
        <taxon>Bacteria</taxon>
        <taxon>Pseudomonadati</taxon>
        <taxon>Pseudomonadota</taxon>
        <taxon>Gammaproteobacteria</taxon>
        <taxon>Alteromonadales</taxon>
        <taxon>Ferrimonadaceae</taxon>
        <taxon>Ferrimonas</taxon>
    </lineage>
</organism>
<dbReference type="GeneID" id="67182498"/>
<keyword evidence="13" id="KW-1185">Reference proteome</keyword>
<evidence type="ECO:0000313" key="12">
    <source>
        <dbReference type="EMBL" id="ADN76489.1"/>
    </source>
</evidence>
<evidence type="ECO:0000256" key="2">
    <source>
        <dbReference type="ARBA" id="ARBA00022729"/>
    </source>
</evidence>
<dbReference type="SUPFAM" id="SSF103088">
    <property type="entry name" value="OmpA-like"/>
    <property type="match status" value="1"/>
</dbReference>
<keyword evidence="5 8" id="KW-0998">Cell outer membrane</keyword>
<dbReference type="RefSeq" id="WP_013345795.1">
    <property type="nucleotide sequence ID" value="NC_014541.1"/>
</dbReference>
<dbReference type="CDD" id="cd07185">
    <property type="entry name" value="OmpA_C-like"/>
    <property type="match status" value="1"/>
</dbReference>
<evidence type="ECO:0000256" key="5">
    <source>
        <dbReference type="ARBA" id="ARBA00023237"/>
    </source>
</evidence>
<accession>E1SLC5</accession>
<dbReference type="InterPro" id="IPR006664">
    <property type="entry name" value="OMP_bac"/>
</dbReference>
<dbReference type="HAMAP" id="MF_02204">
    <property type="entry name" value="Pal"/>
    <property type="match status" value="1"/>
</dbReference>
<keyword evidence="3 8" id="KW-0472">Membrane</keyword>
<keyword evidence="2 8" id="KW-0732">Signal</keyword>
<dbReference type="PROSITE" id="PS51257">
    <property type="entry name" value="PROKAR_LIPOPROTEIN"/>
    <property type="match status" value="1"/>
</dbReference>
<feature type="compositionally biased region" description="Low complexity" evidence="9">
    <location>
        <begin position="25"/>
        <end position="40"/>
    </location>
</feature>
<proteinExistence type="inferred from homology"/>
<dbReference type="InterPro" id="IPR006690">
    <property type="entry name" value="OMPA-like_CS"/>
</dbReference>
<dbReference type="Gene3D" id="3.30.1330.60">
    <property type="entry name" value="OmpA-like domain"/>
    <property type="match status" value="1"/>
</dbReference>
<dbReference type="NCBIfam" id="TIGR02802">
    <property type="entry name" value="Pal_lipo"/>
    <property type="match status" value="1"/>
</dbReference>
<dbReference type="InterPro" id="IPR006665">
    <property type="entry name" value="OmpA-like"/>
</dbReference>
<keyword evidence="1 8" id="KW-0132">Cell division</keyword>
<dbReference type="InterPro" id="IPR014169">
    <property type="entry name" value="Pal_lipo_C"/>
</dbReference>
<sequence length="175" mass="19194">MKLNQVLKGLLIAVPALALTACSSTSDTDAQSSSSSNQQQVESGVQTGAIEQVQTPEEIQRQKYEQLRQEHIIYFDFDRSDVSGQYAELLEAHAAFLVENPSTKVLIEGHADERGTPEYNIALGERRAKAVERYLQGLGVLSSQITIVSYGEEKPLDSSATDAAHAKNRRAVLVY</sequence>
<feature type="domain" description="OmpA-like" evidence="11">
    <location>
        <begin position="62"/>
        <end position="175"/>
    </location>
</feature>
<comment type="function">
    <text evidence="8">Part of the Tol-Pal system, which plays a role in outer membrane invagination during cell division and is important for maintaining outer membrane integrity.</text>
</comment>
<dbReference type="InterPro" id="IPR050330">
    <property type="entry name" value="Bact_OuterMem_StrucFunc"/>
</dbReference>
<feature type="chain" id="PRO_5003150942" description="Peptidoglycan-associated lipoprotein" evidence="10">
    <location>
        <begin position="19"/>
        <end position="175"/>
    </location>
</feature>
<evidence type="ECO:0000256" key="4">
    <source>
        <dbReference type="ARBA" id="ARBA00023139"/>
    </source>
</evidence>
<evidence type="ECO:0000256" key="1">
    <source>
        <dbReference type="ARBA" id="ARBA00022618"/>
    </source>
</evidence>
<evidence type="ECO:0000256" key="10">
    <source>
        <dbReference type="SAM" id="SignalP"/>
    </source>
</evidence>